<evidence type="ECO:0000256" key="5">
    <source>
        <dbReference type="ARBA" id="ARBA00022900"/>
    </source>
</evidence>
<feature type="compositionally biased region" description="Pro residues" evidence="7">
    <location>
        <begin position="244"/>
        <end position="269"/>
    </location>
</feature>
<dbReference type="EMBL" id="SZPR01000027">
    <property type="protein sequence ID" value="TKT06053.1"/>
    <property type="molecule type" value="Genomic_DNA"/>
</dbReference>
<proteinExistence type="inferred from homology"/>
<evidence type="ECO:0000256" key="7">
    <source>
        <dbReference type="SAM" id="MobiDB-lite"/>
    </source>
</evidence>
<comment type="subcellular location">
    <subcellularLocation>
        <location evidence="1">Secreted</location>
    </subcellularLocation>
</comment>
<feature type="transmembrane region" description="Helical" evidence="8">
    <location>
        <begin position="12"/>
        <end position="30"/>
    </location>
</feature>
<dbReference type="Gene3D" id="3.30.350.10">
    <property type="entry name" value="Subtilisin inhibitor-like"/>
    <property type="match status" value="1"/>
</dbReference>
<dbReference type="GO" id="GO:0004867">
    <property type="term" value="F:serine-type endopeptidase inhibitor activity"/>
    <property type="evidence" value="ECO:0007669"/>
    <property type="project" value="UniProtKB-KW"/>
</dbReference>
<dbReference type="InterPro" id="IPR020054">
    <property type="entry name" value="Prot_inh_SSI_I16_CS"/>
</dbReference>
<dbReference type="SUPFAM" id="SSF55399">
    <property type="entry name" value="Subtilisin inhibitor"/>
    <property type="match status" value="1"/>
</dbReference>
<evidence type="ECO:0000256" key="4">
    <source>
        <dbReference type="ARBA" id="ARBA00022690"/>
    </source>
</evidence>
<reference evidence="10 11" key="1">
    <citation type="submission" date="2019-04" db="EMBL/GenBank/DDBJ databases">
        <title>Streptomyces lasaliensis sp.nov., an Actinomycete isolated from soil which produces the polyether antibiotic lasalocid.</title>
        <authorList>
            <person name="Erwin G."/>
            <person name="Haber C."/>
        </authorList>
    </citation>
    <scope>NUCLEOTIDE SEQUENCE [LARGE SCALE GENOMIC DNA]</scope>
    <source>
        <strain evidence="10 11">DSM 40089</strain>
    </source>
</reference>
<keyword evidence="5" id="KW-0722">Serine protease inhibitor</keyword>
<evidence type="ECO:0000313" key="11">
    <source>
        <dbReference type="Proteomes" id="UP000308632"/>
    </source>
</evidence>
<feature type="transmembrane region" description="Helical" evidence="8">
    <location>
        <begin position="42"/>
        <end position="65"/>
    </location>
</feature>
<evidence type="ECO:0000256" key="1">
    <source>
        <dbReference type="ARBA" id="ARBA00004613"/>
    </source>
</evidence>
<accession>A0A4V6AX14</accession>
<dbReference type="PROSITE" id="PS00999">
    <property type="entry name" value="SSI"/>
    <property type="match status" value="1"/>
</dbReference>
<dbReference type="RefSeq" id="WP_137303577.1">
    <property type="nucleotide sequence ID" value="NZ_BMVD01000006.1"/>
</dbReference>
<evidence type="ECO:0000256" key="6">
    <source>
        <dbReference type="ARBA" id="ARBA00023157"/>
    </source>
</evidence>
<keyword evidence="8" id="KW-0472">Membrane</keyword>
<name>A0A4V6AX14_STRGB</name>
<organism evidence="10 11">
    <name type="scientific">Streptomyces galbus</name>
    <dbReference type="NCBI Taxonomy" id="33898"/>
    <lineage>
        <taxon>Bacteria</taxon>
        <taxon>Bacillati</taxon>
        <taxon>Actinomycetota</taxon>
        <taxon>Actinomycetes</taxon>
        <taxon>Kitasatosporales</taxon>
        <taxon>Streptomycetaceae</taxon>
        <taxon>Streptomyces</taxon>
    </lineage>
</organism>
<evidence type="ECO:0000313" key="10">
    <source>
        <dbReference type="EMBL" id="TKT06053.1"/>
    </source>
</evidence>
<dbReference type="GO" id="GO:0005576">
    <property type="term" value="C:extracellular region"/>
    <property type="evidence" value="ECO:0007669"/>
    <property type="project" value="UniProtKB-SubCell"/>
</dbReference>
<dbReference type="AlphaFoldDB" id="A0A4V6AX14"/>
<dbReference type="InterPro" id="IPR036819">
    <property type="entry name" value="Subtilisin_inhibitor-like_sf"/>
</dbReference>
<protein>
    <recommendedName>
        <fullName evidence="9">Subtilisin inhibitor domain-containing protein</fullName>
    </recommendedName>
</protein>
<evidence type="ECO:0000259" key="9">
    <source>
        <dbReference type="Pfam" id="PF00720"/>
    </source>
</evidence>
<keyword evidence="6" id="KW-1015">Disulfide bond</keyword>
<dbReference type="InterPro" id="IPR023549">
    <property type="entry name" value="Subtilisin_inhibitor"/>
</dbReference>
<evidence type="ECO:0000256" key="2">
    <source>
        <dbReference type="ARBA" id="ARBA00010472"/>
    </source>
</evidence>
<evidence type="ECO:0000256" key="3">
    <source>
        <dbReference type="ARBA" id="ARBA00022525"/>
    </source>
</evidence>
<dbReference type="Proteomes" id="UP000308632">
    <property type="component" value="Unassembled WGS sequence"/>
</dbReference>
<evidence type="ECO:0000256" key="8">
    <source>
        <dbReference type="SAM" id="Phobius"/>
    </source>
</evidence>
<comment type="similarity">
    <text evidence="2">Belongs to the protease inhibitor I16 (SSI) family.</text>
</comment>
<feature type="domain" description="Subtilisin inhibitor" evidence="9">
    <location>
        <begin position="108"/>
        <end position="172"/>
    </location>
</feature>
<comment type="caution">
    <text evidence="10">The sequence shown here is derived from an EMBL/GenBank/DDBJ whole genome shotgun (WGS) entry which is preliminary data.</text>
</comment>
<keyword evidence="8" id="KW-0812">Transmembrane</keyword>
<dbReference type="Pfam" id="PF00720">
    <property type="entry name" value="SSI"/>
    <property type="match status" value="1"/>
</dbReference>
<keyword evidence="4" id="KW-0646">Protease inhibitor</keyword>
<sequence>MAQIPATSATSIPVSAISAISAISATTAPVSSPTPSSSRRRVRALGVVSALVSLAALAPFATAVAHASPATPLAPPPVRDEDRPDYARGDQLLVTVRDSGVPGADGVYRLSCHPGGGTHPHADAACAALDRNSVWGRDAFAPVPDGSVCTLQYGGPATAHVTGRWAGRPVDATFERSNGCEIERWDRFVPLLPEVHAGRPSSPPSQHPIHHPSDHTSGPSHPFQPADPSRPAPRPAPGASTRPAPRPSLLPAPLPAPLPEPAPEPQPAR</sequence>
<keyword evidence="8" id="KW-1133">Transmembrane helix</keyword>
<gene>
    <name evidence="10" type="ORF">E4U92_30050</name>
</gene>
<keyword evidence="3" id="KW-0964">Secreted</keyword>
<feature type="region of interest" description="Disordered" evidence="7">
    <location>
        <begin position="195"/>
        <end position="269"/>
    </location>
</feature>